<dbReference type="GO" id="GO:0008193">
    <property type="term" value="F:tRNA guanylyltransferase activity"/>
    <property type="evidence" value="ECO:0007669"/>
    <property type="project" value="InterPro"/>
</dbReference>
<evidence type="ECO:0000313" key="6">
    <source>
        <dbReference type="Proteomes" id="UP001140562"/>
    </source>
</evidence>
<dbReference type="AlphaFoldDB" id="A0A9W8WZI2"/>
<keyword evidence="3" id="KW-1133">Transmembrane helix</keyword>
<dbReference type="Gene3D" id="3.30.70.3000">
    <property type="match status" value="1"/>
</dbReference>
<dbReference type="InterPro" id="IPR038469">
    <property type="entry name" value="tRNAHis_GuaTrfase_Thg1_sf"/>
</dbReference>
<keyword evidence="6" id="KW-1185">Reference proteome</keyword>
<reference evidence="5" key="1">
    <citation type="submission" date="2022-10" db="EMBL/GenBank/DDBJ databases">
        <title>Tapping the CABI collections for fungal endophytes: first genome assemblies for Collariella, Neodidymelliopsis, Ascochyta clinopodiicola, Didymella pomorum, Didymosphaeria variabile, Neocosmospora piperis and Neocucurbitaria cava.</title>
        <authorList>
            <person name="Hill R."/>
        </authorList>
    </citation>
    <scope>NUCLEOTIDE SEQUENCE</scope>
    <source>
        <strain evidence="5">IMI 360193</strain>
    </source>
</reference>
<evidence type="ECO:0000256" key="1">
    <source>
        <dbReference type="ARBA" id="ARBA00015443"/>
    </source>
</evidence>
<dbReference type="EMBL" id="JAPEUV010000045">
    <property type="protein sequence ID" value="KAJ4336798.1"/>
    <property type="molecule type" value="Genomic_DNA"/>
</dbReference>
<gene>
    <name evidence="5" type="ORF">N0V87_005192</name>
</gene>
<name>A0A9W8WZI2_9PLEO</name>
<dbReference type="InterPro" id="IPR024956">
    <property type="entry name" value="tRNAHis_GuaTrfase_cat"/>
</dbReference>
<sequence length="749" mass="83358">MDQSTPQTAYEPKPLAVRMKQYEASSDSSLPSDSPIVLRLDGHTFSKFTSHFCRPFDQRIHDAMIATSTDLLKFFPAATVAYTQSDEITLVFPIGVQSFNDRVQKLTSLAASYCSVRFNAHLAAFLTANPEPKVKDSAFDKLGHAHFDARFFAIPTVQEAFNCILWRCRNDAVRNSVNAFARTLYSSNQMHGKTANELKEMMKTEKGVVFEDAVPKWAIEGSLLKREQVEHEGVNQKTGRVEKTLRTRTRVEDRGAGYAYAPPSSLPPDRDAQYSDSTALLPPSKTTIGKWPVESQQVAALTPLRGTILAFDIVLASAPLLFIVLALKIARLDGEIPDTDNDRLQEMLLFTPTIFPLLFAALMGRFFRHLGLWLAERGTTLGRLEQLVGCQSVFLAIERQSALRVLRQEQRYLNTTQPLYYLNPMNLENTTMGGASMVNSGRSTFTPLFLAALLSSGDFQTSNADLWGNVKIPLYRSIENSTSDDWKPVPDSNQTYVRWSSLIGIPLDLYSDGYTEDWEPYLLGVIAMNLMNTITSVDTIGVSSAMARGATVMEKWMYDPTDFIGRNMYQNVNLYEVPVDIFAERLTILWNSFFQSTYAARALAGNLDKTKSDNHTLSSGSVGSTWISFNATEALVSQRHDVYRVNWKWFGILLSCSLVLLTAAYAGLVLKYLSIAPDIVGYASSLTMLSPYIPTPTGGTTLHGLERTALLHDLPVRLGDVCPNEPVGAIALAANDGRVVGLDRRRWYI</sequence>
<keyword evidence="3" id="KW-0472">Membrane</keyword>
<dbReference type="GO" id="GO:0006400">
    <property type="term" value="P:tRNA modification"/>
    <property type="evidence" value="ECO:0007669"/>
    <property type="project" value="InterPro"/>
</dbReference>
<dbReference type="GO" id="GO:0000287">
    <property type="term" value="F:magnesium ion binding"/>
    <property type="evidence" value="ECO:0007669"/>
    <property type="project" value="InterPro"/>
</dbReference>
<dbReference type="InterPro" id="IPR007537">
    <property type="entry name" value="tRNAHis_GuaTrfase_Thg1"/>
</dbReference>
<keyword evidence="3" id="KW-0812">Transmembrane</keyword>
<dbReference type="OrthoDB" id="3692311at2759"/>
<evidence type="ECO:0000313" key="5">
    <source>
        <dbReference type="EMBL" id="KAJ4336798.1"/>
    </source>
</evidence>
<evidence type="ECO:0000259" key="4">
    <source>
        <dbReference type="Pfam" id="PF04446"/>
    </source>
</evidence>
<feature type="domain" description="tRNAHis guanylyltransferase catalytic" evidence="4">
    <location>
        <begin position="18"/>
        <end position="155"/>
    </location>
</feature>
<evidence type="ECO:0000256" key="2">
    <source>
        <dbReference type="ARBA" id="ARBA00032480"/>
    </source>
</evidence>
<accession>A0A9W8WZI2</accession>
<dbReference type="PANTHER" id="PTHR12729:SF1">
    <property type="entry name" value="TRNAHIS GUANYLYLTRANSFERASE CATALYTIC DOMAIN-CONTAINING PROTEIN"/>
    <property type="match status" value="1"/>
</dbReference>
<dbReference type="PANTHER" id="PTHR12729">
    <property type="entry name" value="TRNA(HIS) GUANYLYLTRANSFERASE-RELATED"/>
    <property type="match status" value="1"/>
</dbReference>
<evidence type="ECO:0000256" key="3">
    <source>
        <dbReference type="SAM" id="Phobius"/>
    </source>
</evidence>
<feature type="transmembrane region" description="Helical" evidence="3">
    <location>
        <begin position="347"/>
        <end position="367"/>
    </location>
</feature>
<dbReference type="Pfam" id="PF04446">
    <property type="entry name" value="Thg1"/>
    <property type="match status" value="1"/>
</dbReference>
<dbReference type="Proteomes" id="UP001140562">
    <property type="component" value="Unassembled WGS sequence"/>
</dbReference>
<comment type="caution">
    <text evidence="5">The sequence shown here is derived from an EMBL/GenBank/DDBJ whole genome shotgun (WGS) entry which is preliminary data.</text>
</comment>
<organism evidence="5 6">
    <name type="scientific">Didymella glomerata</name>
    <dbReference type="NCBI Taxonomy" id="749621"/>
    <lineage>
        <taxon>Eukaryota</taxon>
        <taxon>Fungi</taxon>
        <taxon>Dikarya</taxon>
        <taxon>Ascomycota</taxon>
        <taxon>Pezizomycotina</taxon>
        <taxon>Dothideomycetes</taxon>
        <taxon>Pleosporomycetidae</taxon>
        <taxon>Pleosporales</taxon>
        <taxon>Pleosporineae</taxon>
        <taxon>Didymellaceae</taxon>
        <taxon>Didymella</taxon>
    </lineage>
</organism>
<proteinExistence type="predicted"/>
<protein>
    <recommendedName>
        <fullName evidence="1">tRNA(His) guanylyltransferase</fullName>
    </recommendedName>
    <alternativeName>
        <fullName evidence="2">tRNA-histidine guanylyltransferase</fullName>
    </alternativeName>
</protein>
<feature type="transmembrane region" description="Helical" evidence="3">
    <location>
        <begin position="308"/>
        <end position="327"/>
    </location>
</feature>